<keyword evidence="14" id="KW-1185">Reference proteome</keyword>
<dbReference type="Gene3D" id="3.30.565.10">
    <property type="entry name" value="Histidine kinase-like ATPase, C-terminal domain"/>
    <property type="match status" value="1"/>
</dbReference>
<dbReference type="Proteomes" id="UP000001219">
    <property type="component" value="Chromosome"/>
</dbReference>
<feature type="transmembrane region" description="Helical" evidence="11">
    <location>
        <begin position="170"/>
        <end position="191"/>
    </location>
</feature>
<evidence type="ECO:0000256" key="4">
    <source>
        <dbReference type="ARBA" id="ARBA00022475"/>
    </source>
</evidence>
<dbReference type="OrthoDB" id="9792686at2"/>
<organism evidence="13 14">
    <name type="scientific">Gordonia bronchialis (strain ATCC 25592 / DSM 43247 / BCRC 13721 / JCM 3198 / KCTC 3076 / NBRC 16047 / NCTC 10667)</name>
    <name type="common">Rhodococcus bronchialis</name>
    <dbReference type="NCBI Taxonomy" id="526226"/>
    <lineage>
        <taxon>Bacteria</taxon>
        <taxon>Bacillati</taxon>
        <taxon>Actinomycetota</taxon>
        <taxon>Actinomycetes</taxon>
        <taxon>Mycobacteriales</taxon>
        <taxon>Gordoniaceae</taxon>
        <taxon>Gordonia</taxon>
    </lineage>
</organism>
<evidence type="ECO:0000256" key="7">
    <source>
        <dbReference type="ARBA" id="ARBA00022777"/>
    </source>
</evidence>
<dbReference type="RefSeq" id="WP_012833846.1">
    <property type="nucleotide sequence ID" value="NC_013441.1"/>
</dbReference>
<evidence type="ECO:0000256" key="10">
    <source>
        <dbReference type="ARBA" id="ARBA00023136"/>
    </source>
</evidence>
<dbReference type="SUPFAM" id="SSF55874">
    <property type="entry name" value="ATPase domain of HSP90 chaperone/DNA topoisomerase II/histidine kinase"/>
    <property type="match status" value="1"/>
</dbReference>
<comment type="subcellular location">
    <subcellularLocation>
        <location evidence="2">Cell membrane</location>
        <topology evidence="2">Multi-pass membrane protein</topology>
    </subcellularLocation>
</comment>
<keyword evidence="9" id="KW-0902">Two-component regulatory system</keyword>
<evidence type="ECO:0000256" key="2">
    <source>
        <dbReference type="ARBA" id="ARBA00004651"/>
    </source>
</evidence>
<dbReference type="InterPro" id="IPR029151">
    <property type="entry name" value="Sensor-like_sf"/>
</dbReference>
<evidence type="ECO:0000256" key="6">
    <source>
        <dbReference type="ARBA" id="ARBA00022692"/>
    </source>
</evidence>
<evidence type="ECO:0000256" key="11">
    <source>
        <dbReference type="SAM" id="Phobius"/>
    </source>
</evidence>
<dbReference type="CDD" id="cd18773">
    <property type="entry name" value="PDC1_HK_sensor"/>
    <property type="match status" value="1"/>
</dbReference>
<dbReference type="InterPro" id="IPR036890">
    <property type="entry name" value="HATPase_C_sf"/>
</dbReference>
<keyword evidence="7" id="KW-0418">Kinase</keyword>
<dbReference type="STRING" id="526226.Gbro_2036"/>
<dbReference type="SUPFAM" id="SSF103190">
    <property type="entry name" value="Sensory domain-like"/>
    <property type="match status" value="1"/>
</dbReference>
<dbReference type="GO" id="GO:0005524">
    <property type="term" value="F:ATP binding"/>
    <property type="evidence" value="ECO:0007669"/>
    <property type="project" value="UniProtKB-KW"/>
</dbReference>
<dbReference type="eggNOG" id="COG3290">
    <property type="taxonomic scope" value="Bacteria"/>
</dbReference>
<dbReference type="Pfam" id="PF17203">
    <property type="entry name" value="sCache_3_2"/>
    <property type="match status" value="1"/>
</dbReference>
<name>D0LAH5_GORB4</name>
<protein>
    <recommendedName>
        <fullName evidence="3">histidine kinase</fullName>
        <ecNumber evidence="3">2.7.13.3</ecNumber>
    </recommendedName>
</protein>
<keyword evidence="6 11" id="KW-0812">Transmembrane</keyword>
<evidence type="ECO:0000259" key="12">
    <source>
        <dbReference type="PROSITE" id="PS50109"/>
    </source>
</evidence>
<dbReference type="EMBL" id="CP001802">
    <property type="protein sequence ID" value="ACY21288.1"/>
    <property type="molecule type" value="Genomic_DNA"/>
</dbReference>
<dbReference type="AlphaFoldDB" id="D0LAH5"/>
<keyword evidence="4" id="KW-1003">Cell membrane</keyword>
<dbReference type="GO" id="GO:0000155">
    <property type="term" value="F:phosphorelay sensor kinase activity"/>
    <property type="evidence" value="ECO:0007669"/>
    <property type="project" value="TreeGrafter"/>
</dbReference>
<evidence type="ECO:0000256" key="9">
    <source>
        <dbReference type="ARBA" id="ARBA00023012"/>
    </source>
</evidence>
<evidence type="ECO:0000313" key="14">
    <source>
        <dbReference type="Proteomes" id="UP000001219"/>
    </source>
</evidence>
<dbReference type="PROSITE" id="PS50109">
    <property type="entry name" value="HIS_KIN"/>
    <property type="match status" value="1"/>
</dbReference>
<feature type="transmembrane region" description="Helical" evidence="11">
    <location>
        <begin position="12"/>
        <end position="33"/>
    </location>
</feature>
<proteinExistence type="predicted"/>
<dbReference type="Gene3D" id="3.30.450.20">
    <property type="entry name" value="PAS domain"/>
    <property type="match status" value="2"/>
</dbReference>
<evidence type="ECO:0000256" key="3">
    <source>
        <dbReference type="ARBA" id="ARBA00012438"/>
    </source>
</evidence>
<dbReference type="PANTHER" id="PTHR43547:SF10">
    <property type="entry name" value="SENSOR HISTIDINE KINASE DCUS"/>
    <property type="match status" value="1"/>
</dbReference>
<keyword evidence="7" id="KW-0808">Transferase</keyword>
<keyword evidence="8 11" id="KW-1133">Transmembrane helix</keyword>
<accession>D0LAH5</accession>
<keyword evidence="5" id="KW-0597">Phosphoprotein</keyword>
<keyword evidence="13" id="KW-0547">Nucleotide-binding</keyword>
<sequence length="536" mass="56161">MRLLPRTLAGQAVALQVVVVGLIVVGGSVLAVVDSRADERRAAGQQVTAVAVSLADSPAVAQALVSPDPTATLHPITEEVRAATDIAFITIMAPDGTRFTHTTPALIGQTYIGSRSQALRGEVYTETTAGSLGPSIRTIAPVRASDGRIVGLVAAGITLNTLTRAWLGQLPLIACIAAASLAVALGGLLLIRRRLRMQTGGLAPDQLRLMYEHHDAVLHSVREGLIVVEDSRPVLVNDEARRLLGVRSGTPDDPDPTAVPAGAGDLDVPGFVVDSVTPLDDVLTPHRGRVLMVSRSPVPGRDDGAVVTIRDRSEVLDALGELDAMTRFAESLRSRAHESANRLHTIVALIEMGRADEAAQLATTELQLSQHLIDRMSETVAEPALAALLLGKTAQASERGIALTLTEDSQVGDDATRLLPVSDMITVVGNLIDNALDATDPDDPWVEVTIVGDATHLEATVADSGAGMNPEVFEMAQGRGYSTKSGGDEAGRGLGLALVAQVVARHHGTLHAENTYGSVVTVRLGDCPPTQSEAPR</sequence>
<gene>
    <name evidence="13" type="ordered locus">Gbro_2036</name>
</gene>
<dbReference type="HOGENOM" id="CLU_020211_11_1_11"/>
<evidence type="ECO:0000256" key="8">
    <source>
        <dbReference type="ARBA" id="ARBA00022989"/>
    </source>
</evidence>
<dbReference type="PANTHER" id="PTHR43547">
    <property type="entry name" value="TWO-COMPONENT HISTIDINE KINASE"/>
    <property type="match status" value="1"/>
</dbReference>
<dbReference type="SMART" id="SM00387">
    <property type="entry name" value="HATPase_c"/>
    <property type="match status" value="1"/>
</dbReference>
<dbReference type="InterPro" id="IPR004358">
    <property type="entry name" value="Sig_transdc_His_kin-like_C"/>
</dbReference>
<dbReference type="Pfam" id="PF02518">
    <property type="entry name" value="HATPase_c"/>
    <property type="match status" value="1"/>
</dbReference>
<comment type="catalytic activity">
    <reaction evidence="1">
        <text>ATP + protein L-histidine = ADP + protein N-phospho-L-histidine.</text>
        <dbReference type="EC" id="2.7.13.3"/>
    </reaction>
</comment>
<dbReference type="GO" id="GO:0005886">
    <property type="term" value="C:plasma membrane"/>
    <property type="evidence" value="ECO:0007669"/>
    <property type="project" value="UniProtKB-SubCell"/>
</dbReference>
<dbReference type="CDD" id="cd00075">
    <property type="entry name" value="HATPase"/>
    <property type="match status" value="1"/>
</dbReference>
<dbReference type="KEGG" id="gbr:Gbro_2036"/>
<dbReference type="InterPro" id="IPR003594">
    <property type="entry name" value="HATPase_dom"/>
</dbReference>
<keyword evidence="10 11" id="KW-0472">Membrane</keyword>
<dbReference type="InterPro" id="IPR005467">
    <property type="entry name" value="His_kinase_dom"/>
</dbReference>
<reference evidence="14" key="1">
    <citation type="submission" date="2009-10" db="EMBL/GenBank/DDBJ databases">
        <title>The complete chromosome of Gordonia bronchialis DSM 43247.</title>
        <authorList>
            <consortium name="US DOE Joint Genome Institute (JGI-PGF)"/>
            <person name="Lucas S."/>
            <person name="Copeland A."/>
            <person name="Lapidus A."/>
            <person name="Glavina del Rio T."/>
            <person name="Dalin E."/>
            <person name="Tice H."/>
            <person name="Bruce D."/>
            <person name="Goodwin L."/>
            <person name="Pitluck S."/>
            <person name="Kyrpides N."/>
            <person name="Mavromatis K."/>
            <person name="Ivanova N."/>
            <person name="Ovchinnikova G."/>
            <person name="Saunders E."/>
            <person name="Brettin T."/>
            <person name="Detter J.C."/>
            <person name="Han C."/>
            <person name="Larimer F."/>
            <person name="Land M."/>
            <person name="Hauser L."/>
            <person name="Markowitz V."/>
            <person name="Cheng J.-F."/>
            <person name="Hugenholtz P."/>
            <person name="Woyke T."/>
            <person name="Wu D."/>
            <person name="Jando M."/>
            <person name="Schneider S."/>
            <person name="Goeker M."/>
            <person name="Klenk H.-P."/>
            <person name="Eisen J.A."/>
        </authorList>
    </citation>
    <scope>NUCLEOTIDE SEQUENCE [LARGE SCALE GENOMIC DNA]</scope>
    <source>
        <strain evidence="14">ATCC 25592 / DSM 43247 / BCRC 13721 / JCM 3198 / KCTC 3076 / NBRC 16047 / NCTC 10667</strain>
    </source>
</reference>
<evidence type="ECO:0000313" key="13">
    <source>
        <dbReference type="EMBL" id="ACY21288.1"/>
    </source>
</evidence>
<evidence type="ECO:0000256" key="5">
    <source>
        <dbReference type="ARBA" id="ARBA00022553"/>
    </source>
</evidence>
<reference evidence="13 14" key="2">
    <citation type="journal article" date="2010" name="Stand. Genomic Sci.">
        <title>Complete genome sequence of Gordonia bronchialis type strain (3410).</title>
        <authorList>
            <person name="Ivanova N."/>
            <person name="Sikorski J."/>
            <person name="Jando M."/>
            <person name="Lapidus A."/>
            <person name="Nolan M."/>
            <person name="Lucas S."/>
            <person name="Del Rio T.G."/>
            <person name="Tice H."/>
            <person name="Copeland A."/>
            <person name="Cheng J.F."/>
            <person name="Chen F."/>
            <person name="Bruce D."/>
            <person name="Goodwin L."/>
            <person name="Pitluck S."/>
            <person name="Mavromatis K."/>
            <person name="Ovchinnikova G."/>
            <person name="Pati A."/>
            <person name="Chen A."/>
            <person name="Palaniappan K."/>
            <person name="Land M."/>
            <person name="Hauser L."/>
            <person name="Chang Y.J."/>
            <person name="Jeffries C.D."/>
            <person name="Chain P."/>
            <person name="Saunders E."/>
            <person name="Han C."/>
            <person name="Detter J.C."/>
            <person name="Brettin T."/>
            <person name="Rohde M."/>
            <person name="Goker M."/>
            <person name="Bristow J."/>
            <person name="Eisen J.A."/>
            <person name="Markowitz V."/>
            <person name="Hugenholtz P."/>
            <person name="Klenk H.P."/>
            <person name="Kyrpides N.C."/>
        </authorList>
    </citation>
    <scope>NUCLEOTIDE SEQUENCE [LARGE SCALE GENOMIC DNA]</scope>
    <source>
        <strain evidence="14">ATCC 25592 / DSM 43247 / BCRC 13721 / JCM 3198 / KCTC 3076 / NBRC 16047 / NCTC 10667</strain>
    </source>
</reference>
<dbReference type="EC" id="2.7.13.3" evidence="3"/>
<evidence type="ECO:0000256" key="1">
    <source>
        <dbReference type="ARBA" id="ARBA00000085"/>
    </source>
</evidence>
<feature type="domain" description="Histidine kinase" evidence="12">
    <location>
        <begin position="334"/>
        <end position="528"/>
    </location>
</feature>
<dbReference type="PRINTS" id="PR00344">
    <property type="entry name" value="BCTRLSENSOR"/>
</dbReference>
<keyword evidence="13" id="KW-0067">ATP-binding</keyword>
<dbReference type="InterPro" id="IPR033463">
    <property type="entry name" value="sCache_3"/>
</dbReference>